<dbReference type="PIR" id="S37677">
    <property type="entry name" value="S37677"/>
</dbReference>
<reference evidence="2" key="1">
    <citation type="journal article" date="1989" name="Nucleic Acids Res.">
        <title>Nucleotide sequence of the cytochrome oxidase subunit I gene from rice mitochondria.</title>
        <authorList>
            <person name="Kadowaki K."/>
            <person name="Suzuki T."/>
            <person name="Kazama S."/>
            <person name="Oh-Fuchi T."/>
            <person name="Sakamoto W."/>
        </authorList>
    </citation>
    <scope>NUCLEOTIDE SEQUENCE</scope>
    <source>
        <tissue evidence="2">Shoots</tissue>
    </source>
</reference>
<protein>
    <submittedName>
        <fullName evidence="2">Uncharacterized protein</fullName>
    </submittedName>
</protein>
<keyword evidence="2" id="KW-0496">Mitochondrion</keyword>
<reference evidence="2" key="2">
    <citation type="journal article" date="1991" name="Curr. Genet.">
        <title>The rice mitochondrial nad3 gene has an extended reading frame at its 5' end: nucleotide sequence analysis of rice trnS, nad3, and rps12 genes.</title>
        <authorList>
            <person name="Suzuki T."/>
            <person name="Kazama S."/>
            <person name="Hirai A."/>
            <person name="Akihama T."/>
            <person name="Kadowaki K."/>
        </authorList>
    </citation>
    <scope>NUCLEOTIDE SEQUENCE</scope>
    <source>
        <tissue evidence="2">Shoots</tissue>
    </source>
</reference>
<name>Q35964_ORYSJ</name>
<evidence type="ECO:0000256" key="1">
    <source>
        <dbReference type="SAM" id="MobiDB-lite"/>
    </source>
</evidence>
<feature type="compositionally biased region" description="Basic and acidic residues" evidence="1">
    <location>
        <begin position="83"/>
        <end position="93"/>
    </location>
</feature>
<feature type="region of interest" description="Disordered" evidence="1">
    <location>
        <begin position="72"/>
        <end position="93"/>
    </location>
</feature>
<dbReference type="GO" id="GO:0005739">
    <property type="term" value="C:mitochondrion"/>
    <property type="evidence" value="ECO:0000250"/>
    <property type="project" value="Gramene"/>
</dbReference>
<sequence>MLAFEKKSGIRHIIPPPSFDLLIGRSVECVGIRFFRALLGLVLSLNIANSVPPQSTFFSRFALPGNHGCGKPHHGRKMILPHDPADPDKLPGE</sequence>
<organism evidence="2">
    <name type="scientific">Oryza sativa subsp. japonica</name>
    <name type="common">Rice</name>
    <dbReference type="NCBI Taxonomy" id="39947"/>
    <lineage>
        <taxon>Eukaryota</taxon>
        <taxon>Viridiplantae</taxon>
        <taxon>Streptophyta</taxon>
        <taxon>Embryophyta</taxon>
        <taxon>Tracheophyta</taxon>
        <taxon>Spermatophyta</taxon>
        <taxon>Magnoliopsida</taxon>
        <taxon>Liliopsida</taxon>
        <taxon>Poales</taxon>
        <taxon>Poaceae</taxon>
        <taxon>BOP clade</taxon>
        <taxon>Oryzoideae</taxon>
        <taxon>Oryzeae</taxon>
        <taxon>Oryzinae</taxon>
        <taxon>Oryza</taxon>
        <taxon>Oryza sativa</taxon>
    </lineage>
</organism>
<dbReference type="AlphaFoldDB" id="Q35964"/>
<evidence type="ECO:0000313" key="2">
    <source>
        <dbReference type="EMBL" id="AAA70311.1"/>
    </source>
</evidence>
<accession>Q35964</accession>
<geneLocation type="mitochondrion" evidence="2"/>
<proteinExistence type="predicted"/>
<dbReference type="EMBL" id="M57903">
    <property type="protein sequence ID" value="AAA70311.1"/>
    <property type="molecule type" value="Genomic_DNA"/>
</dbReference>